<name>A0A1I7UA09_9PELO</name>
<evidence type="ECO:0000256" key="1">
    <source>
        <dbReference type="PROSITE-ProRule" id="PRU00221"/>
    </source>
</evidence>
<dbReference type="PROSITE" id="PS50082">
    <property type="entry name" value="WD_REPEATS_2"/>
    <property type="match status" value="3"/>
</dbReference>
<dbReference type="GO" id="GO:0032040">
    <property type="term" value="C:small-subunit processome"/>
    <property type="evidence" value="ECO:0007669"/>
    <property type="project" value="InterPro"/>
</dbReference>
<feature type="domain" description="WDR36/Utp21 N-terminal" evidence="4">
    <location>
        <begin position="39"/>
        <end position="304"/>
    </location>
</feature>
<evidence type="ECO:0000313" key="6">
    <source>
        <dbReference type="WBParaSite" id="Csp11.Scaffold629.g16376.t1"/>
    </source>
</evidence>
<feature type="region of interest" description="Disordered" evidence="2">
    <location>
        <begin position="467"/>
        <end position="488"/>
    </location>
</feature>
<dbReference type="InterPro" id="IPR007319">
    <property type="entry name" value="WDR36/Utp21_C"/>
</dbReference>
<dbReference type="PANTHER" id="PTHR22840:SF12">
    <property type="entry name" value="WD REPEAT-CONTAINING PROTEIN 36"/>
    <property type="match status" value="1"/>
</dbReference>
<dbReference type="FunFam" id="2.130.10.10:FF:002016">
    <property type="entry name" value="Protein CBG22378"/>
    <property type="match status" value="1"/>
</dbReference>
<organism evidence="5 6">
    <name type="scientific">Caenorhabditis tropicalis</name>
    <dbReference type="NCBI Taxonomy" id="1561998"/>
    <lineage>
        <taxon>Eukaryota</taxon>
        <taxon>Metazoa</taxon>
        <taxon>Ecdysozoa</taxon>
        <taxon>Nematoda</taxon>
        <taxon>Chromadorea</taxon>
        <taxon>Rhabditida</taxon>
        <taxon>Rhabditina</taxon>
        <taxon>Rhabditomorpha</taxon>
        <taxon>Rhabditoidea</taxon>
        <taxon>Rhabditidae</taxon>
        <taxon>Peloderinae</taxon>
        <taxon>Caenorhabditis</taxon>
    </lineage>
</organism>
<dbReference type="Pfam" id="PF04192">
    <property type="entry name" value="Utp21"/>
    <property type="match status" value="1"/>
</dbReference>
<dbReference type="GO" id="GO:0006364">
    <property type="term" value="P:rRNA processing"/>
    <property type="evidence" value="ECO:0007669"/>
    <property type="project" value="InterPro"/>
</dbReference>
<dbReference type="STRING" id="1561998.A0A1I7UA09"/>
<evidence type="ECO:0000259" key="4">
    <source>
        <dbReference type="Pfam" id="PF25171"/>
    </source>
</evidence>
<evidence type="ECO:0000313" key="5">
    <source>
        <dbReference type="Proteomes" id="UP000095282"/>
    </source>
</evidence>
<dbReference type="SUPFAM" id="SSF50978">
    <property type="entry name" value="WD40 repeat-like"/>
    <property type="match status" value="2"/>
</dbReference>
<dbReference type="SMART" id="SM00320">
    <property type="entry name" value="WD40"/>
    <property type="match status" value="9"/>
</dbReference>
<keyword evidence="5" id="KW-1185">Reference proteome</keyword>
<protein>
    <submittedName>
        <fullName evidence="6">WD_REPEATS_REGION domain-containing protein</fullName>
    </submittedName>
</protein>
<dbReference type="AlphaFoldDB" id="A0A1I7UA09"/>
<dbReference type="InterPro" id="IPR015943">
    <property type="entry name" value="WD40/YVTN_repeat-like_dom_sf"/>
</dbReference>
<proteinExistence type="predicted"/>
<accession>A0A1I7UA09</accession>
<dbReference type="InterPro" id="IPR059157">
    <property type="entry name" value="WDR36-Utp21_N"/>
</dbReference>
<evidence type="ECO:0000259" key="3">
    <source>
        <dbReference type="Pfam" id="PF04192"/>
    </source>
</evidence>
<feature type="repeat" description="WD" evidence="1">
    <location>
        <begin position="270"/>
        <end position="301"/>
    </location>
</feature>
<keyword evidence="1" id="KW-0853">WD repeat</keyword>
<feature type="domain" description="WDR36/Utp21 C-terminal" evidence="3">
    <location>
        <begin position="721"/>
        <end position="853"/>
    </location>
</feature>
<dbReference type="GO" id="GO:0034388">
    <property type="term" value="C:Pwp2p-containing subcomplex of 90S preribosome"/>
    <property type="evidence" value="ECO:0007669"/>
    <property type="project" value="TreeGrafter"/>
</dbReference>
<dbReference type="PROSITE" id="PS50294">
    <property type="entry name" value="WD_REPEATS_REGION"/>
    <property type="match status" value="1"/>
</dbReference>
<dbReference type="Gene3D" id="2.130.10.10">
    <property type="entry name" value="YVTN repeat-like/Quinoprotein amine dehydrogenase"/>
    <property type="match status" value="2"/>
</dbReference>
<feature type="repeat" description="WD" evidence="1">
    <location>
        <begin position="226"/>
        <end position="268"/>
    </location>
</feature>
<reference evidence="6" key="1">
    <citation type="submission" date="2016-11" db="UniProtKB">
        <authorList>
            <consortium name="WormBaseParasite"/>
        </authorList>
    </citation>
    <scope>IDENTIFICATION</scope>
</reference>
<sequence>MKRVQSELFAPYRFMGVVTGDVAPSLRTTFVGKKSTLSVLCPIDNVIVQYNGMKLRAIGMSEPLNDKVTTVASSSTSVFAAHGKTISSLHFCREVKNSIDIGENIKFMYLMGTQLIAIDTSSGIHVIDTPDDQFQKSLHMEGSESFEISSICHPSTYLNKIVLGSSQGRLRIVNIRSGKVIHEFQRDFGARITVLEQTTALDVLAIGMENGEIVLFNVKMDKVLGTYRHDSRITSIAFRNDGEASMVTADATGTMAVWDLEKQELLGKITGTHTNEINCLHFIPGEPIMLSASLDNSIRLWIFDGADGMPRELIRLEGHSKPCVSVKFVGKNEVLSAGKDGSVRKYDVTSLTMRQKLGTVAQLPKGTAITAATEVRNVEEMVFGWQREAAWNNVFCRQKDDTKVTTWQSRNNTHGGFSLQHDRFKKKVDFIDAKATALCLSPCGNFVFIGYSTGHIDQFNAQSGRHVHSYTSTAPKTKKREAKRRTPAKSFIKSNGSLLNDTPAADSPITSLSVDQLGRDLMSTDEEGHILFWNLATKQVTARMFKKDVRLGISAPCPCNSLVAVVAIDEEGAESVIVVDRVCHRVARAFKTVGKKVNAMAFSPNGEWLLVADNDSYIRVFDVINSQLIDVLLFSKPCISMEFNETGQYLATVHQGERAVYSWFNKTLLAQQVNIRVLDPEYLPKWADEDKEDVDVIDIDSDSDDGTTVLDLEVRKMKNMQIDPSLITFSGLPASRWANLPDLALIKERNKPTDAPKKIKQAPFFLSAAATLDGFEFQTDSIEELLGSVSNTSKRNLLELETGFSKLLKNATTKEHLLNGFEEFKEKSLSGIDYEIRNLNPKTLPIFIRMLNEVRTSWIPYST</sequence>
<evidence type="ECO:0000256" key="2">
    <source>
        <dbReference type="SAM" id="MobiDB-lite"/>
    </source>
</evidence>
<dbReference type="eggNOG" id="KOG1539">
    <property type="taxonomic scope" value="Eukaryota"/>
</dbReference>
<feature type="compositionally biased region" description="Basic residues" evidence="2">
    <location>
        <begin position="476"/>
        <end position="487"/>
    </location>
</feature>
<dbReference type="Pfam" id="PF25168">
    <property type="entry name" value="Beta-prop_WDR36-Utp21_2nd"/>
    <property type="match status" value="1"/>
</dbReference>
<dbReference type="PANTHER" id="PTHR22840">
    <property type="entry name" value="WD REPEAT-CONTAINING PROTEIN 36"/>
    <property type="match status" value="1"/>
</dbReference>
<dbReference type="Pfam" id="PF25171">
    <property type="entry name" value="Beta-prop_WDR36-Utp21_1st"/>
    <property type="match status" value="1"/>
</dbReference>
<dbReference type="Proteomes" id="UP000095282">
    <property type="component" value="Unplaced"/>
</dbReference>
<feature type="repeat" description="WD" evidence="1">
    <location>
        <begin position="590"/>
        <end position="631"/>
    </location>
</feature>
<dbReference type="WBParaSite" id="Csp11.Scaffold629.g16376.t1">
    <property type="protein sequence ID" value="Csp11.Scaffold629.g16376.t1"/>
    <property type="gene ID" value="Csp11.Scaffold629.g16376"/>
</dbReference>
<dbReference type="InterPro" id="IPR001680">
    <property type="entry name" value="WD40_rpt"/>
</dbReference>
<dbReference type="InterPro" id="IPR036322">
    <property type="entry name" value="WD40_repeat_dom_sf"/>
</dbReference>